<sequence>MSEKVYCEECRYLVINDKERKNGKKYKCLAPNNKASKNRWNPTWLSRGEETITYRKPFCVNKNNDCQWVANK</sequence>
<comment type="caution">
    <text evidence="1">The sequence shown here is derived from an EMBL/GenBank/DDBJ whole genome shotgun (WGS) entry which is preliminary data.</text>
</comment>
<gene>
    <name evidence="1" type="ORF">LCGC14_1978150</name>
</gene>
<name>A0A0F9FXX0_9ZZZZ</name>
<organism evidence="1">
    <name type="scientific">marine sediment metagenome</name>
    <dbReference type="NCBI Taxonomy" id="412755"/>
    <lineage>
        <taxon>unclassified sequences</taxon>
        <taxon>metagenomes</taxon>
        <taxon>ecological metagenomes</taxon>
    </lineage>
</organism>
<reference evidence="1" key="1">
    <citation type="journal article" date="2015" name="Nature">
        <title>Complex archaea that bridge the gap between prokaryotes and eukaryotes.</title>
        <authorList>
            <person name="Spang A."/>
            <person name="Saw J.H."/>
            <person name="Jorgensen S.L."/>
            <person name="Zaremba-Niedzwiedzka K."/>
            <person name="Martijn J."/>
            <person name="Lind A.E."/>
            <person name="van Eijk R."/>
            <person name="Schleper C."/>
            <person name="Guy L."/>
            <person name="Ettema T.J."/>
        </authorList>
    </citation>
    <scope>NUCLEOTIDE SEQUENCE</scope>
</reference>
<dbReference type="EMBL" id="LAZR01022083">
    <property type="protein sequence ID" value="KKL83096.1"/>
    <property type="molecule type" value="Genomic_DNA"/>
</dbReference>
<protein>
    <submittedName>
        <fullName evidence="1">Uncharacterized protein</fullName>
    </submittedName>
</protein>
<proteinExistence type="predicted"/>
<dbReference type="AlphaFoldDB" id="A0A0F9FXX0"/>
<evidence type="ECO:0000313" key="1">
    <source>
        <dbReference type="EMBL" id="KKL83096.1"/>
    </source>
</evidence>
<accession>A0A0F9FXX0</accession>